<dbReference type="OMA" id="WKQYAQA"/>
<dbReference type="InterPro" id="IPR013909">
    <property type="entry name" value="NuBaID_C"/>
</dbReference>
<keyword evidence="10" id="KW-1185">Reference proteome</keyword>
<sequence>MDNNDSLTVTPEKIKDLLLSFLVKPNKMKESGKNPAESRNTESDSDSLGTTKSCISNTLRSHASFIERLESFSALTWFGKPLDLSPLVCARYGWENVDTDMLRCVGCKTFLSGQLPNKSDYLAFQESYNRLKKSLISAHDKFCIVAANPCPEHFCHVPVEDPTLLMVGFTERVKALMVVQDKLPCIALSKLQSLGYDEGQAGAYCKRNLLPDYDSTAQVVTLAFAGWTCCLSKKDVLQCCMCLRQIGIWNYLPMSHCSYSSEHVTEHEDQEGEPTVKKRKIAKAFDPIEEHNHWCPWIQPSSLPVLAMATNESGQTNPHSYLAWIAAIKVIAPGLMDKNAGLACSMKTSPMVEGLRCFRKVIKSWSSKKSGHQPFLQSTEQL</sequence>
<accession>A0A9W3A2J1</accession>
<dbReference type="Proteomes" id="UP001165740">
    <property type="component" value="Chromosome 4"/>
</dbReference>
<dbReference type="PANTHER" id="PTHR15835:SF6">
    <property type="entry name" value="ZINC FINGER C3HC-TYPE PROTEIN 1"/>
    <property type="match status" value="1"/>
</dbReference>
<evidence type="ECO:0000256" key="2">
    <source>
        <dbReference type="ARBA" id="ARBA00022723"/>
    </source>
</evidence>
<evidence type="ECO:0000256" key="7">
    <source>
        <dbReference type="SAM" id="MobiDB-lite"/>
    </source>
</evidence>
<feature type="domain" description="NuBaID C-terminal" evidence="9">
    <location>
        <begin position="220"/>
        <end position="305"/>
    </location>
</feature>
<evidence type="ECO:0000256" key="1">
    <source>
        <dbReference type="ARBA" id="ARBA00004123"/>
    </source>
</evidence>
<evidence type="ECO:0000259" key="9">
    <source>
        <dbReference type="Pfam" id="PF08600"/>
    </source>
</evidence>
<dbReference type="GO" id="GO:0005634">
    <property type="term" value="C:nucleus"/>
    <property type="evidence" value="ECO:0007669"/>
    <property type="project" value="UniProtKB-SubCell"/>
</dbReference>
<keyword evidence="5" id="KW-0539">Nucleus</keyword>
<dbReference type="RefSeq" id="XP_055881462.1">
    <property type="nucleotide sequence ID" value="XM_056025487.1"/>
</dbReference>
<keyword evidence="4" id="KW-0862">Zinc</keyword>
<dbReference type="InterPro" id="IPR012935">
    <property type="entry name" value="NuBaID_N"/>
</dbReference>
<evidence type="ECO:0000256" key="5">
    <source>
        <dbReference type="ARBA" id="ARBA00023242"/>
    </source>
</evidence>
<evidence type="ECO:0000313" key="10">
    <source>
        <dbReference type="Proteomes" id="UP001165740"/>
    </source>
</evidence>
<evidence type="ECO:0000256" key="3">
    <source>
        <dbReference type="ARBA" id="ARBA00022771"/>
    </source>
</evidence>
<evidence type="ECO:0000259" key="8">
    <source>
        <dbReference type="Pfam" id="PF07967"/>
    </source>
</evidence>
<dbReference type="GeneID" id="106066404"/>
<dbReference type="OrthoDB" id="614844at2759"/>
<keyword evidence="3" id="KW-0863">Zinc-finger</keyword>
<evidence type="ECO:0000256" key="4">
    <source>
        <dbReference type="ARBA" id="ARBA00022833"/>
    </source>
</evidence>
<feature type="domain" description="C3HC-type" evidence="8">
    <location>
        <begin position="61"/>
        <end position="185"/>
    </location>
</feature>
<gene>
    <name evidence="11" type="primary">LOC106066404</name>
</gene>
<name>A0A9W3A2J1_BIOGL</name>
<protein>
    <submittedName>
        <fullName evidence="11">Zinc finger C3HC-type protein 1-like isoform X1</fullName>
    </submittedName>
</protein>
<evidence type="ECO:0000313" key="11">
    <source>
        <dbReference type="RefSeq" id="XP_055881462.1"/>
    </source>
</evidence>
<keyword evidence="2" id="KW-0479">Metal-binding</keyword>
<proteinExistence type="predicted"/>
<dbReference type="Pfam" id="PF07967">
    <property type="entry name" value="zf-C3HC"/>
    <property type="match status" value="1"/>
</dbReference>
<comment type="subcellular location">
    <subcellularLocation>
        <location evidence="1">Nucleus</location>
    </subcellularLocation>
</comment>
<dbReference type="Pfam" id="PF08600">
    <property type="entry name" value="NuBaID_C"/>
    <property type="match status" value="1"/>
</dbReference>
<dbReference type="PANTHER" id="PTHR15835">
    <property type="entry name" value="NUCLEAR-INTERACTING PARTNER OF ALK"/>
    <property type="match status" value="1"/>
</dbReference>
<feature type="region of interest" description="Disordered" evidence="7">
    <location>
        <begin position="28"/>
        <end position="50"/>
    </location>
</feature>
<comment type="function">
    <text evidence="6">Required for proper positioning of a substantial amount of TPR at the nuclear basket (NB) through interaction with TPR.</text>
</comment>
<dbReference type="AlphaFoldDB" id="A0A9W3A2J1"/>
<dbReference type="GO" id="GO:0008270">
    <property type="term" value="F:zinc ion binding"/>
    <property type="evidence" value="ECO:0007669"/>
    <property type="project" value="UniProtKB-KW"/>
</dbReference>
<organism evidence="10 11">
    <name type="scientific">Biomphalaria glabrata</name>
    <name type="common">Bloodfluke planorb</name>
    <name type="synonym">Freshwater snail</name>
    <dbReference type="NCBI Taxonomy" id="6526"/>
    <lineage>
        <taxon>Eukaryota</taxon>
        <taxon>Metazoa</taxon>
        <taxon>Spiralia</taxon>
        <taxon>Lophotrochozoa</taxon>
        <taxon>Mollusca</taxon>
        <taxon>Gastropoda</taxon>
        <taxon>Heterobranchia</taxon>
        <taxon>Euthyneura</taxon>
        <taxon>Panpulmonata</taxon>
        <taxon>Hygrophila</taxon>
        <taxon>Lymnaeoidea</taxon>
        <taxon>Planorbidae</taxon>
        <taxon>Biomphalaria</taxon>
    </lineage>
</organism>
<reference evidence="11" key="1">
    <citation type="submission" date="2025-08" db="UniProtKB">
        <authorList>
            <consortium name="RefSeq"/>
        </authorList>
    </citation>
    <scope>IDENTIFICATION</scope>
</reference>
<evidence type="ECO:0000256" key="6">
    <source>
        <dbReference type="ARBA" id="ARBA00044931"/>
    </source>
</evidence>